<dbReference type="AlphaFoldDB" id="A0A0R1F4A5"/>
<protein>
    <submittedName>
        <fullName evidence="4">ATPase</fullName>
    </submittedName>
</protein>
<feature type="domain" description="P-type ATPase A" evidence="3">
    <location>
        <begin position="108"/>
        <end position="147"/>
    </location>
</feature>
<keyword evidence="2" id="KW-1133">Transmembrane helix</keyword>
<gene>
    <name evidence="4" type="ORF">FD51_GL000411</name>
</gene>
<reference evidence="4 5" key="1">
    <citation type="journal article" date="2015" name="Genome Announc.">
        <title>Expanding the biotechnology potential of lactobacilli through comparative genomics of 213 strains and associated genera.</title>
        <authorList>
            <person name="Sun Z."/>
            <person name="Harris H.M."/>
            <person name="McCann A."/>
            <person name="Guo C."/>
            <person name="Argimon S."/>
            <person name="Zhang W."/>
            <person name="Yang X."/>
            <person name="Jeffery I.B."/>
            <person name="Cooney J.C."/>
            <person name="Kagawa T.F."/>
            <person name="Liu W."/>
            <person name="Song Y."/>
            <person name="Salvetti E."/>
            <person name="Wrobel A."/>
            <person name="Rasinkangas P."/>
            <person name="Parkhill J."/>
            <person name="Rea M.C."/>
            <person name="O'Sullivan O."/>
            <person name="Ritari J."/>
            <person name="Douillard F.P."/>
            <person name="Paul Ross R."/>
            <person name="Yang R."/>
            <person name="Briner A.E."/>
            <person name="Felis G.E."/>
            <person name="de Vos W.M."/>
            <person name="Barrangou R."/>
            <person name="Klaenhammer T.R."/>
            <person name="Caufield P.W."/>
            <person name="Cui Y."/>
            <person name="Zhang H."/>
            <person name="O'Toole P.W."/>
        </authorList>
    </citation>
    <scope>NUCLEOTIDE SEQUENCE [LARGE SCALE GENOMIC DNA]</scope>
    <source>
        <strain evidence="4 5">DSM 20178</strain>
    </source>
</reference>
<evidence type="ECO:0000313" key="4">
    <source>
        <dbReference type="EMBL" id="KRK13844.1"/>
    </source>
</evidence>
<dbReference type="InterPro" id="IPR059000">
    <property type="entry name" value="ATPase_P-type_domA"/>
</dbReference>
<comment type="caution">
    <text evidence="4">The sequence shown here is derived from an EMBL/GenBank/DDBJ whole genome shotgun (WGS) entry which is preliminary data.</text>
</comment>
<accession>A0A0R1F4A5</accession>
<dbReference type="Gene3D" id="2.70.150.10">
    <property type="entry name" value="Calcium-transporting ATPase, cytoplasmic transduction domain A"/>
    <property type="match status" value="1"/>
</dbReference>
<dbReference type="eggNOG" id="ENOG5030B13">
    <property type="taxonomic scope" value="Bacteria"/>
</dbReference>
<evidence type="ECO:0000259" key="3">
    <source>
        <dbReference type="Pfam" id="PF00122"/>
    </source>
</evidence>
<dbReference type="Pfam" id="PF00122">
    <property type="entry name" value="E1-E2_ATPase"/>
    <property type="match status" value="1"/>
</dbReference>
<evidence type="ECO:0000256" key="1">
    <source>
        <dbReference type="ARBA" id="ARBA00004141"/>
    </source>
</evidence>
<feature type="transmembrane region" description="Helical" evidence="2">
    <location>
        <begin position="54"/>
        <end position="72"/>
    </location>
</feature>
<dbReference type="InterPro" id="IPR008250">
    <property type="entry name" value="ATPase_P-typ_transduc_dom_A_sf"/>
</dbReference>
<dbReference type="SUPFAM" id="SSF81653">
    <property type="entry name" value="Calcium ATPase, transduction domain A"/>
    <property type="match status" value="1"/>
</dbReference>
<sequence>MKLMDLAASRLFSGYTERSLSMLMMISSGLTRYEAQRAQKAVTSHQNPISKTKLFLPLLAVLAGVSSLISFVSHSWLLTAIIAILLGFLIAVVVYLITALTRHQSNPQQSVLVVREGLVRQVQAKDLVVGDVLMLTAGEKLPVDVALSPEAHVTLPSDMAGLLVLLNQRVPAGVGVAGAVMATDAQATVTAVWNNGLLDRALMQLANQSTNLASTSLVMSAVTAMTLALKQICYVARMTVSVLPAELFKSKQINRAVQTHLDMDFARHATLVGAMKHHSKTSDFWHNQDPVS</sequence>
<evidence type="ECO:0000256" key="2">
    <source>
        <dbReference type="SAM" id="Phobius"/>
    </source>
</evidence>
<dbReference type="Gene3D" id="1.20.1110.10">
    <property type="entry name" value="Calcium-transporting ATPase, transmembrane domain"/>
    <property type="match status" value="1"/>
</dbReference>
<keyword evidence="2" id="KW-0472">Membrane</keyword>
<evidence type="ECO:0000313" key="5">
    <source>
        <dbReference type="Proteomes" id="UP000051984"/>
    </source>
</evidence>
<comment type="subcellular location">
    <subcellularLocation>
        <location evidence="1">Membrane</location>
        <topology evidence="1">Multi-pass membrane protein</topology>
    </subcellularLocation>
</comment>
<keyword evidence="2" id="KW-0812">Transmembrane</keyword>
<organism evidence="4 5">
    <name type="scientific">Lacticaseibacillus zeae DSM 20178 = KCTC 3804</name>
    <dbReference type="NCBI Taxonomy" id="1423816"/>
    <lineage>
        <taxon>Bacteria</taxon>
        <taxon>Bacillati</taxon>
        <taxon>Bacillota</taxon>
        <taxon>Bacilli</taxon>
        <taxon>Lactobacillales</taxon>
        <taxon>Lactobacillaceae</taxon>
        <taxon>Lacticaseibacillus</taxon>
    </lineage>
</organism>
<name>A0A0R1F4A5_LACZE</name>
<feature type="transmembrane region" description="Helical" evidence="2">
    <location>
        <begin position="78"/>
        <end position="100"/>
    </location>
</feature>
<dbReference type="EMBL" id="AZCT01000001">
    <property type="protein sequence ID" value="KRK13844.1"/>
    <property type="molecule type" value="Genomic_DNA"/>
</dbReference>
<dbReference type="PATRIC" id="fig|1423816.3.peg.414"/>
<dbReference type="Proteomes" id="UP000051984">
    <property type="component" value="Unassembled WGS sequence"/>
</dbReference>
<proteinExistence type="predicted"/>